<keyword evidence="2" id="KW-0645">Protease</keyword>
<evidence type="ECO:0000256" key="5">
    <source>
        <dbReference type="SAM" id="MobiDB-lite"/>
    </source>
</evidence>
<evidence type="ECO:0000259" key="6">
    <source>
        <dbReference type="PROSITE" id="PS50600"/>
    </source>
</evidence>
<gene>
    <name evidence="7" type="ORF">IFR04_005031</name>
</gene>
<feature type="region of interest" description="Disordered" evidence="5">
    <location>
        <begin position="191"/>
        <end position="219"/>
    </location>
</feature>
<accession>A0A8H7W8V3</accession>
<evidence type="ECO:0000256" key="3">
    <source>
        <dbReference type="ARBA" id="ARBA00022801"/>
    </source>
</evidence>
<evidence type="ECO:0000256" key="4">
    <source>
        <dbReference type="ARBA" id="ARBA00022807"/>
    </source>
</evidence>
<dbReference type="PANTHER" id="PTHR12606:SF141">
    <property type="entry name" value="GH15225P-RELATED"/>
    <property type="match status" value="1"/>
</dbReference>
<dbReference type="GO" id="GO:0006508">
    <property type="term" value="P:proteolysis"/>
    <property type="evidence" value="ECO:0007669"/>
    <property type="project" value="UniProtKB-KW"/>
</dbReference>
<evidence type="ECO:0000256" key="1">
    <source>
        <dbReference type="ARBA" id="ARBA00005234"/>
    </source>
</evidence>
<dbReference type="InterPro" id="IPR003653">
    <property type="entry name" value="Peptidase_C48_C"/>
</dbReference>
<comment type="similarity">
    <text evidence="1">Belongs to the peptidase C48 family.</text>
</comment>
<dbReference type="Gene3D" id="3.40.395.10">
    <property type="entry name" value="Adenoviral Proteinase, Chain A"/>
    <property type="match status" value="1"/>
</dbReference>
<dbReference type="AlphaFoldDB" id="A0A8H7W8V3"/>
<evidence type="ECO:0000256" key="2">
    <source>
        <dbReference type="ARBA" id="ARBA00022670"/>
    </source>
</evidence>
<dbReference type="PANTHER" id="PTHR12606">
    <property type="entry name" value="SENTRIN/SUMO-SPECIFIC PROTEASE"/>
    <property type="match status" value="1"/>
</dbReference>
<evidence type="ECO:0000313" key="7">
    <source>
        <dbReference type="EMBL" id="KAG4421781.1"/>
    </source>
</evidence>
<dbReference type="Proteomes" id="UP000664132">
    <property type="component" value="Unassembled WGS sequence"/>
</dbReference>
<dbReference type="GO" id="GO:0005634">
    <property type="term" value="C:nucleus"/>
    <property type="evidence" value="ECO:0007669"/>
    <property type="project" value="TreeGrafter"/>
</dbReference>
<organism evidence="7 8">
    <name type="scientific">Cadophora malorum</name>
    <dbReference type="NCBI Taxonomy" id="108018"/>
    <lineage>
        <taxon>Eukaryota</taxon>
        <taxon>Fungi</taxon>
        <taxon>Dikarya</taxon>
        <taxon>Ascomycota</taxon>
        <taxon>Pezizomycotina</taxon>
        <taxon>Leotiomycetes</taxon>
        <taxon>Helotiales</taxon>
        <taxon>Ploettnerulaceae</taxon>
        <taxon>Cadophora</taxon>
    </lineage>
</organism>
<dbReference type="InterPro" id="IPR038765">
    <property type="entry name" value="Papain-like_cys_pep_sf"/>
</dbReference>
<protein>
    <recommendedName>
        <fullName evidence="6">Ubiquitin-like protease family profile domain-containing protein</fullName>
    </recommendedName>
</protein>
<dbReference type="GO" id="GO:0016929">
    <property type="term" value="F:deSUMOylase activity"/>
    <property type="evidence" value="ECO:0007669"/>
    <property type="project" value="TreeGrafter"/>
</dbReference>
<comment type="caution">
    <text evidence="7">The sequence shown here is derived from an EMBL/GenBank/DDBJ whole genome shotgun (WGS) entry which is preliminary data.</text>
</comment>
<proteinExistence type="inferred from homology"/>
<feature type="domain" description="Ubiquitin-like protease family profile" evidence="6">
    <location>
        <begin position="316"/>
        <end position="492"/>
    </location>
</feature>
<keyword evidence="3" id="KW-0378">Hydrolase</keyword>
<dbReference type="GO" id="GO:0016926">
    <property type="term" value="P:protein desumoylation"/>
    <property type="evidence" value="ECO:0007669"/>
    <property type="project" value="TreeGrafter"/>
</dbReference>
<dbReference type="OrthoDB" id="1939479at2759"/>
<keyword evidence="4" id="KW-0788">Thiol protease</keyword>
<dbReference type="EMBL" id="JAFJYH010000059">
    <property type="protein sequence ID" value="KAG4421781.1"/>
    <property type="molecule type" value="Genomic_DNA"/>
</dbReference>
<dbReference type="SUPFAM" id="SSF54001">
    <property type="entry name" value="Cysteine proteinases"/>
    <property type="match status" value="1"/>
</dbReference>
<name>A0A8H7W8V3_9HELO</name>
<dbReference type="Pfam" id="PF02902">
    <property type="entry name" value="Peptidase_C48"/>
    <property type="match status" value="1"/>
</dbReference>
<evidence type="ECO:0000313" key="8">
    <source>
        <dbReference type="Proteomes" id="UP000664132"/>
    </source>
</evidence>
<dbReference type="PROSITE" id="PS50600">
    <property type="entry name" value="ULP_PROTEASE"/>
    <property type="match status" value="1"/>
</dbReference>
<sequence>MAITMTSRTAAVPQPNLLMRIWSGIASWVCPNTQPDMIVGSKEGEGKEAASESELVAGGREFVADGHIQSSVQRLDGTVTHKRQRTRWSDGRARPKSANDANRTKYVPTTLVKGPINFGDARDDGERVRVLDKYWEPPKLGFGSAKMFPQVKTEDDSGLDSLDESLSGMRIDTGPSQVSPSLRDSARQYDTFTPRRPYDNTLRTPESLPRSVIRPSKSTGSLGRDDYLAALFDDDSRFAELKISERKKTALEVLRKDKERRALEEKRKAAKQRRLVRQAPLKPLVQALDAKWNDRITEIQYSRELLRILTKSFEGTELRVKDFGTLLGNRAWLNDEIINTYIEWIVIAANKAAIAEAEAAGEPASTVPKFLAHNSFFWNNLRDKGPKSTERLMKRKKVPGTSLLEVDTVFIPINKGAHWTIGLVRPVAKTIEYLDSMGGRGLDVIPVLREWVKNQLGSQYVEKEWTVPQTRVAFQSNGYDCGVFVCTNAFCVALGLSPDCYHERDLTQQRKNIAAVLLNRGFEGDFGWNSEGFLG</sequence>
<keyword evidence="8" id="KW-1185">Reference proteome</keyword>
<reference evidence="7" key="1">
    <citation type="submission" date="2021-02" db="EMBL/GenBank/DDBJ databases">
        <title>Genome sequence Cadophora malorum strain M34.</title>
        <authorList>
            <person name="Stefanovic E."/>
            <person name="Vu D."/>
            <person name="Scully C."/>
            <person name="Dijksterhuis J."/>
            <person name="Roader J."/>
            <person name="Houbraken J."/>
        </authorList>
    </citation>
    <scope>NUCLEOTIDE SEQUENCE</scope>
    <source>
        <strain evidence="7">M34</strain>
    </source>
</reference>